<dbReference type="InterPro" id="IPR000073">
    <property type="entry name" value="AB_hydrolase_1"/>
</dbReference>
<name>A0ABV5QMX1_9ACTN</name>
<dbReference type="Proteomes" id="UP001589716">
    <property type="component" value="Unassembled WGS sequence"/>
</dbReference>
<dbReference type="InterPro" id="IPR050228">
    <property type="entry name" value="Carboxylesterase_BioH"/>
</dbReference>
<dbReference type="PANTHER" id="PTHR43194:SF5">
    <property type="entry name" value="PIMELOYL-[ACYL-CARRIER PROTEIN] METHYL ESTER ESTERASE"/>
    <property type="match status" value="1"/>
</dbReference>
<dbReference type="SUPFAM" id="SSF53474">
    <property type="entry name" value="alpha/beta-Hydrolases"/>
    <property type="match status" value="1"/>
</dbReference>
<dbReference type="InterPro" id="IPR029058">
    <property type="entry name" value="AB_hydrolase_fold"/>
</dbReference>
<evidence type="ECO:0000313" key="3">
    <source>
        <dbReference type="Proteomes" id="UP001589716"/>
    </source>
</evidence>
<accession>A0ABV5QMX1</accession>
<dbReference type="RefSeq" id="WP_345488996.1">
    <property type="nucleotide sequence ID" value="NZ_BAAAWU010000001.1"/>
</dbReference>
<evidence type="ECO:0000259" key="1">
    <source>
        <dbReference type="Pfam" id="PF12697"/>
    </source>
</evidence>
<sequence>MARERFDRAYDAVLARWPGDTTTTRVPTPYGTTHLISHGPADAPPVLLLPGGGATATGWHGTAAALGAAHRVHAVDLVGEPGRSVADPGRPLRTAGDLTGWLDALLGALDRSGGRAPGRVGLVGHSYGAWIALHYALAAPDRVDRLALLDPTNCFTGYAPRFLLRALPVLLRPGPARVTALLDWETRGAVLDPDWRRLQALAATVPTVRPVTGPRPAPERLAALEAPTLVLLAGRSRVHDPAAVARRARAAAPGVETETLPDATHFTLPVAAPPGAHARIARHFA</sequence>
<evidence type="ECO:0000313" key="2">
    <source>
        <dbReference type="EMBL" id="MFB9554853.1"/>
    </source>
</evidence>
<protein>
    <submittedName>
        <fullName evidence="2">Alpha/beta fold hydrolase</fullName>
    </submittedName>
</protein>
<dbReference type="EMBL" id="JBHMCT010000008">
    <property type="protein sequence ID" value="MFB9554853.1"/>
    <property type="molecule type" value="Genomic_DNA"/>
</dbReference>
<dbReference type="PANTHER" id="PTHR43194">
    <property type="entry name" value="HYDROLASE ALPHA/BETA FOLD FAMILY"/>
    <property type="match status" value="1"/>
</dbReference>
<dbReference type="Pfam" id="PF12697">
    <property type="entry name" value="Abhydrolase_6"/>
    <property type="match status" value="1"/>
</dbReference>
<proteinExistence type="predicted"/>
<keyword evidence="3" id="KW-1185">Reference proteome</keyword>
<feature type="domain" description="AB hydrolase-1" evidence="1">
    <location>
        <begin position="46"/>
        <end position="270"/>
    </location>
</feature>
<gene>
    <name evidence="2" type="ORF">ACFFTP_11685</name>
</gene>
<dbReference type="PRINTS" id="PR00111">
    <property type="entry name" value="ABHYDROLASE"/>
</dbReference>
<organism evidence="2 3">
    <name type="scientific">Streptomyces roseoviridis</name>
    <dbReference type="NCBI Taxonomy" id="67361"/>
    <lineage>
        <taxon>Bacteria</taxon>
        <taxon>Bacillati</taxon>
        <taxon>Actinomycetota</taxon>
        <taxon>Actinomycetes</taxon>
        <taxon>Kitasatosporales</taxon>
        <taxon>Streptomycetaceae</taxon>
        <taxon>Streptomyces</taxon>
    </lineage>
</organism>
<reference evidence="2 3" key="1">
    <citation type="submission" date="2024-09" db="EMBL/GenBank/DDBJ databases">
        <authorList>
            <person name="Sun Q."/>
            <person name="Mori K."/>
        </authorList>
    </citation>
    <scope>NUCLEOTIDE SEQUENCE [LARGE SCALE GENOMIC DNA]</scope>
    <source>
        <strain evidence="2 3">JCM 4414</strain>
    </source>
</reference>
<comment type="caution">
    <text evidence="2">The sequence shown here is derived from an EMBL/GenBank/DDBJ whole genome shotgun (WGS) entry which is preliminary data.</text>
</comment>
<keyword evidence="2" id="KW-0378">Hydrolase</keyword>
<dbReference type="Gene3D" id="3.40.50.1820">
    <property type="entry name" value="alpha/beta hydrolase"/>
    <property type="match status" value="1"/>
</dbReference>
<dbReference type="GO" id="GO:0016787">
    <property type="term" value="F:hydrolase activity"/>
    <property type="evidence" value="ECO:0007669"/>
    <property type="project" value="UniProtKB-KW"/>
</dbReference>